<gene>
    <name evidence="1" type="ORF">DUNSADRAFT_3291</name>
</gene>
<reference evidence="1" key="1">
    <citation type="submission" date="2017-08" db="EMBL/GenBank/DDBJ databases">
        <authorList>
            <person name="Polle J.E."/>
            <person name="Barry K."/>
            <person name="Cushman J."/>
            <person name="Schmutz J."/>
            <person name="Tran D."/>
            <person name="Hathwaick L.T."/>
            <person name="Yim W.C."/>
            <person name="Jenkins J."/>
            <person name="Mckie-Krisberg Z.M."/>
            <person name="Prochnik S."/>
            <person name="Lindquist E."/>
            <person name="Dockter R.B."/>
            <person name="Adam C."/>
            <person name="Molina H."/>
            <person name="Bunkerborg J."/>
            <person name="Jin E."/>
            <person name="Buchheim M."/>
            <person name="Magnuson J."/>
        </authorList>
    </citation>
    <scope>NUCLEOTIDE SEQUENCE</scope>
    <source>
        <strain evidence="1">CCAP 19/18</strain>
    </source>
</reference>
<name>A0ABQ7GUD4_DUNSA</name>
<sequence length="139" mass="15084">MRHCFSSSCLSPSSDELQQASTLTNISCTPSPSIVSSVELDIDETKVVTGEPSSHEPWLWTSSAAKQAAGAHDGLTYIEMLSHLHDAVPSKRQRDRCIRIKLMDSAACVVLPRGWRVNLGGGSTEQTHAVPICTMCRFA</sequence>
<protein>
    <recommendedName>
        <fullName evidence="3">Encoded protein</fullName>
    </recommendedName>
</protein>
<keyword evidence="2" id="KW-1185">Reference proteome</keyword>
<dbReference type="Proteomes" id="UP000815325">
    <property type="component" value="Unassembled WGS sequence"/>
</dbReference>
<accession>A0ABQ7GUD4</accession>
<dbReference type="EMBL" id="MU069588">
    <property type="protein sequence ID" value="KAF5838168.1"/>
    <property type="molecule type" value="Genomic_DNA"/>
</dbReference>
<proteinExistence type="predicted"/>
<comment type="caution">
    <text evidence="1">The sequence shown here is derived from an EMBL/GenBank/DDBJ whole genome shotgun (WGS) entry which is preliminary data.</text>
</comment>
<dbReference type="EMBL" id="MU069588">
    <property type="protein sequence ID" value="KAF5838166.1"/>
    <property type="molecule type" value="Genomic_DNA"/>
</dbReference>
<reference evidence="1" key="2">
    <citation type="submission" date="2020-06" db="EMBL/GenBank/DDBJ databases">
        <authorList>
            <consortium name="DOE Joint Genome Institute"/>
            <person name="Calhoun S."/>
            <person name="Polle J.E."/>
            <person name="Mckie-Krisberg Z."/>
            <person name="Prochnik S."/>
            <person name="Neofotis P."/>
            <person name="Yim W.C."/>
            <person name="Hathwaik L.T."/>
            <person name="Jenkins J."/>
            <person name="Molina H."/>
            <person name="Bunkenborg J."/>
            <person name="Grigoriev I.V."/>
            <person name="Barry K."/>
            <person name="Schmutz J."/>
            <person name="Jin E."/>
            <person name="Cushman J.C."/>
            <person name="Magnuson J.K."/>
        </authorList>
    </citation>
    <scope>NUCLEOTIDE SEQUENCE</scope>
    <source>
        <strain evidence="1">CCAP 19/18</strain>
    </source>
</reference>
<evidence type="ECO:0000313" key="2">
    <source>
        <dbReference type="Proteomes" id="UP000815325"/>
    </source>
</evidence>
<organism evidence="1 2">
    <name type="scientific">Dunaliella salina</name>
    <name type="common">Green alga</name>
    <name type="synonym">Protococcus salinus</name>
    <dbReference type="NCBI Taxonomy" id="3046"/>
    <lineage>
        <taxon>Eukaryota</taxon>
        <taxon>Viridiplantae</taxon>
        <taxon>Chlorophyta</taxon>
        <taxon>core chlorophytes</taxon>
        <taxon>Chlorophyceae</taxon>
        <taxon>CS clade</taxon>
        <taxon>Chlamydomonadales</taxon>
        <taxon>Dunaliellaceae</taxon>
        <taxon>Dunaliella</taxon>
    </lineage>
</organism>
<evidence type="ECO:0008006" key="3">
    <source>
        <dbReference type="Google" id="ProtNLM"/>
    </source>
</evidence>
<evidence type="ECO:0000313" key="1">
    <source>
        <dbReference type="EMBL" id="KAF5838168.1"/>
    </source>
</evidence>